<dbReference type="Proteomes" id="UP000005239">
    <property type="component" value="Unassembled WGS sequence"/>
</dbReference>
<accession>A0A2A6CRI3</accession>
<reference evidence="2" key="1">
    <citation type="journal article" date="2008" name="Nat. Genet.">
        <title>The Pristionchus pacificus genome provides a unique perspective on nematode lifestyle and parasitism.</title>
        <authorList>
            <person name="Dieterich C."/>
            <person name="Clifton S.W."/>
            <person name="Schuster L.N."/>
            <person name="Chinwalla A."/>
            <person name="Delehaunty K."/>
            <person name="Dinkelacker I."/>
            <person name="Fulton L."/>
            <person name="Fulton R."/>
            <person name="Godfrey J."/>
            <person name="Minx P."/>
            <person name="Mitreva M."/>
            <person name="Roeseler W."/>
            <person name="Tian H."/>
            <person name="Witte H."/>
            <person name="Yang S.P."/>
            <person name="Wilson R.K."/>
            <person name="Sommer R.J."/>
        </authorList>
    </citation>
    <scope>NUCLEOTIDE SEQUENCE [LARGE SCALE GENOMIC DNA]</scope>
    <source>
        <strain evidence="2">PS312</strain>
    </source>
</reference>
<keyword evidence="2" id="KW-1185">Reference proteome</keyword>
<dbReference type="AlphaFoldDB" id="A0A2A6CRI3"/>
<organism evidence="1 2">
    <name type="scientific">Pristionchus pacificus</name>
    <name type="common">Parasitic nematode worm</name>
    <dbReference type="NCBI Taxonomy" id="54126"/>
    <lineage>
        <taxon>Eukaryota</taxon>
        <taxon>Metazoa</taxon>
        <taxon>Ecdysozoa</taxon>
        <taxon>Nematoda</taxon>
        <taxon>Chromadorea</taxon>
        <taxon>Rhabditida</taxon>
        <taxon>Rhabditina</taxon>
        <taxon>Diplogasteromorpha</taxon>
        <taxon>Diplogasteroidea</taxon>
        <taxon>Neodiplogasteridae</taxon>
        <taxon>Pristionchus</taxon>
    </lineage>
</organism>
<proteinExistence type="predicted"/>
<evidence type="ECO:0000313" key="2">
    <source>
        <dbReference type="Proteomes" id="UP000005239"/>
    </source>
</evidence>
<reference evidence="1" key="2">
    <citation type="submission" date="2022-06" db="UniProtKB">
        <authorList>
            <consortium name="EnsemblMetazoa"/>
        </authorList>
    </citation>
    <scope>IDENTIFICATION</scope>
    <source>
        <strain evidence="1">PS312</strain>
    </source>
</reference>
<evidence type="ECO:0000313" key="1">
    <source>
        <dbReference type="EnsemblMetazoa" id="PPA44667.1"/>
    </source>
</evidence>
<protein>
    <submittedName>
        <fullName evidence="1">Uncharacterized protein</fullName>
    </submittedName>
</protein>
<dbReference type="EnsemblMetazoa" id="PPA44667.1">
    <property type="protein sequence ID" value="PPA44667.1"/>
    <property type="gene ID" value="WBGene00283036"/>
</dbReference>
<accession>A0A8R1Z2T6</accession>
<sequence length="109" mass="11887">MFASISFPERGCSCGTAINAISRISGKCLTIADWAVALNTRSRHGHAPFVGSDQTMSFTRISNELSAIGLQICELVSCHWTRTDAAIKCKIFVPTTAQIDRYANDSFNL</sequence>
<name>A0A2A6CRI3_PRIPA</name>
<gene>
    <name evidence="1" type="primary">WBGene00283036</name>
</gene>